<dbReference type="Proteomes" id="UP001428341">
    <property type="component" value="Unassembled WGS sequence"/>
</dbReference>
<dbReference type="AlphaFoldDB" id="A0AAP0MA08"/>
<keyword evidence="3" id="KW-1185">Reference proteome</keyword>
<evidence type="ECO:0000313" key="3">
    <source>
        <dbReference type="Proteomes" id="UP001428341"/>
    </source>
</evidence>
<name>A0AAP0MA08_9ROSI</name>
<keyword evidence="1" id="KW-0732">Signal</keyword>
<gene>
    <name evidence="2" type="ORF">WN944_015324</name>
</gene>
<feature type="chain" id="PRO_5043022476" description="Secreted protein" evidence="1">
    <location>
        <begin position="20"/>
        <end position="75"/>
    </location>
</feature>
<organism evidence="2 3">
    <name type="scientific">Citrus x changshan-huyou</name>
    <dbReference type="NCBI Taxonomy" id="2935761"/>
    <lineage>
        <taxon>Eukaryota</taxon>
        <taxon>Viridiplantae</taxon>
        <taxon>Streptophyta</taxon>
        <taxon>Embryophyta</taxon>
        <taxon>Tracheophyta</taxon>
        <taxon>Spermatophyta</taxon>
        <taxon>Magnoliopsida</taxon>
        <taxon>eudicotyledons</taxon>
        <taxon>Gunneridae</taxon>
        <taxon>Pentapetalae</taxon>
        <taxon>rosids</taxon>
        <taxon>malvids</taxon>
        <taxon>Sapindales</taxon>
        <taxon>Rutaceae</taxon>
        <taxon>Aurantioideae</taxon>
        <taxon>Citrus</taxon>
    </lineage>
</organism>
<feature type="signal peptide" evidence="1">
    <location>
        <begin position="1"/>
        <end position="19"/>
    </location>
</feature>
<evidence type="ECO:0000313" key="2">
    <source>
        <dbReference type="EMBL" id="KAK9200128.1"/>
    </source>
</evidence>
<sequence length="75" mass="8418">MPYFLLLMLLHVPLYRASCKHLGHSADTCFVANLGLWEAWQPVGQVQDTVVRDKGKVLMSNAAVHPKGMAKRFSH</sequence>
<proteinExistence type="predicted"/>
<dbReference type="EMBL" id="JBCGBO010000005">
    <property type="protein sequence ID" value="KAK9200128.1"/>
    <property type="molecule type" value="Genomic_DNA"/>
</dbReference>
<evidence type="ECO:0008006" key="4">
    <source>
        <dbReference type="Google" id="ProtNLM"/>
    </source>
</evidence>
<comment type="caution">
    <text evidence="2">The sequence shown here is derived from an EMBL/GenBank/DDBJ whole genome shotgun (WGS) entry which is preliminary data.</text>
</comment>
<evidence type="ECO:0000256" key="1">
    <source>
        <dbReference type="SAM" id="SignalP"/>
    </source>
</evidence>
<accession>A0AAP0MA08</accession>
<protein>
    <recommendedName>
        <fullName evidence="4">Secreted protein</fullName>
    </recommendedName>
</protein>
<reference evidence="2 3" key="1">
    <citation type="submission" date="2024-05" db="EMBL/GenBank/DDBJ databases">
        <title>Haplotype-resolved chromosome-level genome assembly of Huyou (Citrus changshanensis).</title>
        <authorList>
            <person name="Miao C."/>
            <person name="Chen W."/>
            <person name="Wu Y."/>
            <person name="Wang L."/>
            <person name="Zhao S."/>
            <person name="Grierson D."/>
            <person name="Xu C."/>
            <person name="Chen K."/>
        </authorList>
    </citation>
    <scope>NUCLEOTIDE SEQUENCE [LARGE SCALE GENOMIC DNA]</scope>
    <source>
        <strain evidence="2">01-14</strain>
        <tissue evidence="2">Leaf</tissue>
    </source>
</reference>